<dbReference type="KEGG" id="cpso:CPPEL_00795"/>
<evidence type="ECO:0000313" key="5">
    <source>
        <dbReference type="Proteomes" id="UP000271426"/>
    </source>
</evidence>
<evidence type="ECO:0000313" key="4">
    <source>
        <dbReference type="EMBL" id="AZA08307.1"/>
    </source>
</evidence>
<feature type="chain" id="PRO_5038356321" evidence="2">
    <location>
        <begin position="24"/>
        <end position="325"/>
    </location>
</feature>
<protein>
    <submittedName>
        <fullName evidence="4">Putative membrane protein</fullName>
    </submittedName>
</protein>
<dbReference type="Proteomes" id="UP000271426">
    <property type="component" value="Chromosome"/>
</dbReference>
<name>A0A3G6IRZ5_9CORY</name>
<sequence precursor="true">MKQSWRSASAARALLVGALIAAAGIGAYEANVESTPQRSDDSTQVASFSTADVGSCLTWTDKDGAITDFEQTDCAGPHRFEVSSRENLASYPSAEFGEDAPMPDLARQAQLREELCFNPTVAYLGGTFDLNGKYSIAPILPPEEAWNRGDRTLLCGLQSTDDEGNVMNTSGKAAEQDQSNVFAVGDCVATDAAGGAHTVQCSAPHQLEITSVVDLQPVFPDRVPSQEDQDKHLRTVCTQAARDYLGGDDRLYESTLQPFWTTVPSSSWLAGSHSANCALVFGDQGKFAALEGTAKEQFTINGQKPAPRPKRSPIVNPDELQKVEQ</sequence>
<evidence type="ECO:0000256" key="1">
    <source>
        <dbReference type="SAM" id="MobiDB-lite"/>
    </source>
</evidence>
<dbReference type="EMBL" id="CP033898">
    <property type="protein sequence ID" value="AZA08307.1"/>
    <property type="molecule type" value="Genomic_DNA"/>
</dbReference>
<dbReference type="Pfam" id="PF13845">
    <property type="entry name" value="Septum_form"/>
    <property type="match status" value="1"/>
</dbReference>
<evidence type="ECO:0000256" key="2">
    <source>
        <dbReference type="SAM" id="SignalP"/>
    </source>
</evidence>
<proteinExistence type="predicted"/>
<accession>A0A3G6IRZ5</accession>
<keyword evidence="2" id="KW-0732">Signal</keyword>
<dbReference type="RefSeq" id="WP_123959241.1">
    <property type="nucleotide sequence ID" value="NZ_CP033898.1"/>
</dbReference>
<reference evidence="4 5" key="1">
    <citation type="submission" date="2018-11" db="EMBL/GenBank/DDBJ databases">
        <authorList>
            <person name="Kleinhagauer T."/>
            <person name="Glaeser S.P."/>
            <person name="Spergser J."/>
            <person name="Ruckert C."/>
            <person name="Kaempfer P."/>
            <person name="Busse H.-J."/>
        </authorList>
    </citation>
    <scope>NUCLEOTIDE SEQUENCE [LARGE SCALE GENOMIC DNA]</scope>
    <source>
        <strain evidence="4 5">812CH</strain>
    </source>
</reference>
<evidence type="ECO:0000259" key="3">
    <source>
        <dbReference type="Pfam" id="PF13845"/>
    </source>
</evidence>
<organism evidence="4 5">
    <name type="scientific">Corynebacterium pseudopelargi</name>
    <dbReference type="NCBI Taxonomy" id="2080757"/>
    <lineage>
        <taxon>Bacteria</taxon>
        <taxon>Bacillati</taxon>
        <taxon>Actinomycetota</taxon>
        <taxon>Actinomycetes</taxon>
        <taxon>Mycobacteriales</taxon>
        <taxon>Corynebacteriaceae</taxon>
        <taxon>Corynebacterium</taxon>
    </lineage>
</organism>
<dbReference type="OrthoDB" id="4266126at2"/>
<gene>
    <name evidence="4" type="ORF">CPPEL_00795</name>
</gene>
<feature type="region of interest" description="Disordered" evidence="1">
    <location>
        <begin position="298"/>
        <end position="325"/>
    </location>
</feature>
<dbReference type="InterPro" id="IPR026004">
    <property type="entry name" value="Septum_form"/>
</dbReference>
<keyword evidence="5" id="KW-1185">Reference proteome</keyword>
<dbReference type="AlphaFoldDB" id="A0A3G6IRZ5"/>
<feature type="signal peptide" evidence="2">
    <location>
        <begin position="1"/>
        <end position="23"/>
    </location>
</feature>
<feature type="domain" description="Septum formation-related" evidence="3">
    <location>
        <begin position="54"/>
        <end position="277"/>
    </location>
</feature>